<evidence type="ECO:0000313" key="2">
    <source>
        <dbReference type="EMBL" id="MBX64321.1"/>
    </source>
</evidence>
<evidence type="ECO:0000256" key="1">
    <source>
        <dbReference type="SAM" id="MobiDB-lite"/>
    </source>
</evidence>
<sequence>MVTTEGFNQASNPSEKLTVFQ</sequence>
<feature type="region of interest" description="Disordered" evidence="1">
    <location>
        <begin position="1"/>
        <end position="21"/>
    </location>
</feature>
<protein>
    <submittedName>
        <fullName evidence="2">Uncharacterized protein</fullName>
    </submittedName>
</protein>
<dbReference type="AlphaFoldDB" id="A0A2P2QBF4"/>
<accession>A0A2P2QBF4</accession>
<proteinExistence type="predicted"/>
<name>A0A2P2QBF4_RHIMU</name>
<dbReference type="EMBL" id="GGEC01083837">
    <property type="protein sequence ID" value="MBX64321.1"/>
    <property type="molecule type" value="Transcribed_RNA"/>
</dbReference>
<reference evidence="2" key="1">
    <citation type="submission" date="2018-02" db="EMBL/GenBank/DDBJ databases">
        <title>Rhizophora mucronata_Transcriptome.</title>
        <authorList>
            <person name="Meera S.P."/>
            <person name="Sreeshan A."/>
            <person name="Augustine A."/>
        </authorList>
    </citation>
    <scope>NUCLEOTIDE SEQUENCE</scope>
    <source>
        <tissue evidence="2">Leaf</tissue>
    </source>
</reference>
<organism evidence="2">
    <name type="scientific">Rhizophora mucronata</name>
    <name type="common">Asiatic mangrove</name>
    <dbReference type="NCBI Taxonomy" id="61149"/>
    <lineage>
        <taxon>Eukaryota</taxon>
        <taxon>Viridiplantae</taxon>
        <taxon>Streptophyta</taxon>
        <taxon>Embryophyta</taxon>
        <taxon>Tracheophyta</taxon>
        <taxon>Spermatophyta</taxon>
        <taxon>Magnoliopsida</taxon>
        <taxon>eudicotyledons</taxon>
        <taxon>Gunneridae</taxon>
        <taxon>Pentapetalae</taxon>
        <taxon>rosids</taxon>
        <taxon>fabids</taxon>
        <taxon>Malpighiales</taxon>
        <taxon>Rhizophoraceae</taxon>
        <taxon>Rhizophora</taxon>
    </lineage>
</organism>